<feature type="compositionally biased region" description="Basic and acidic residues" evidence="8">
    <location>
        <begin position="149"/>
        <end position="180"/>
    </location>
</feature>
<evidence type="ECO:0000256" key="2">
    <source>
        <dbReference type="ARBA" id="ARBA00022737"/>
    </source>
</evidence>
<dbReference type="Gene3D" id="3.30.70.330">
    <property type="match status" value="1"/>
</dbReference>
<feature type="domain" description="HTH myb-type" evidence="11">
    <location>
        <begin position="62"/>
        <end position="116"/>
    </location>
</feature>
<keyword evidence="4" id="KW-0238">DNA-binding</keyword>
<dbReference type="PROSITE" id="PS50102">
    <property type="entry name" value="RRM"/>
    <property type="match status" value="1"/>
</dbReference>
<feature type="domain" description="Myb-like" evidence="9">
    <location>
        <begin position="9"/>
        <end position="61"/>
    </location>
</feature>
<dbReference type="EMBL" id="BSYO01000016">
    <property type="protein sequence ID" value="GMH16365.1"/>
    <property type="molecule type" value="Genomic_DNA"/>
</dbReference>
<evidence type="ECO:0000256" key="6">
    <source>
        <dbReference type="ARBA" id="ARBA00023242"/>
    </source>
</evidence>
<dbReference type="InterPro" id="IPR017930">
    <property type="entry name" value="Myb_dom"/>
</dbReference>
<dbReference type="SUPFAM" id="SSF54928">
    <property type="entry name" value="RNA-binding domain, RBD"/>
    <property type="match status" value="1"/>
</dbReference>
<evidence type="ECO:0000259" key="9">
    <source>
        <dbReference type="PROSITE" id="PS50090"/>
    </source>
</evidence>
<accession>A0AAD3XU27</accession>
<dbReference type="GO" id="GO:0000976">
    <property type="term" value="F:transcription cis-regulatory region binding"/>
    <property type="evidence" value="ECO:0007669"/>
    <property type="project" value="UniProtKB-ARBA"/>
</dbReference>
<dbReference type="SUPFAM" id="SSF46689">
    <property type="entry name" value="Homeodomain-like"/>
    <property type="match status" value="1"/>
</dbReference>
<dbReference type="InterPro" id="IPR036895">
    <property type="entry name" value="Uracil-DNA_glycosylase-like_sf"/>
</dbReference>
<feature type="domain" description="HTH myb-type" evidence="11">
    <location>
        <begin position="9"/>
        <end position="61"/>
    </location>
</feature>
<comment type="subcellular location">
    <subcellularLocation>
        <location evidence="1">Nucleus</location>
    </subcellularLocation>
</comment>
<feature type="domain" description="Myb-like" evidence="9">
    <location>
        <begin position="62"/>
        <end position="112"/>
    </location>
</feature>
<evidence type="ECO:0000256" key="1">
    <source>
        <dbReference type="ARBA" id="ARBA00004123"/>
    </source>
</evidence>
<dbReference type="SUPFAM" id="SSF52141">
    <property type="entry name" value="Uracil-DNA glycosylase-like"/>
    <property type="match status" value="1"/>
</dbReference>
<keyword evidence="2" id="KW-0677">Repeat</keyword>
<keyword evidence="7" id="KW-0694">RNA-binding</keyword>
<reference evidence="12" key="1">
    <citation type="submission" date="2023-05" db="EMBL/GenBank/DDBJ databases">
        <title>Nepenthes gracilis genome sequencing.</title>
        <authorList>
            <person name="Fukushima K."/>
        </authorList>
    </citation>
    <scope>NUCLEOTIDE SEQUENCE</scope>
    <source>
        <strain evidence="12">SING2019-196</strain>
    </source>
</reference>
<dbReference type="InterPro" id="IPR000504">
    <property type="entry name" value="RRM_dom"/>
</dbReference>
<dbReference type="GO" id="GO:0005634">
    <property type="term" value="C:nucleus"/>
    <property type="evidence" value="ECO:0007669"/>
    <property type="project" value="UniProtKB-SubCell"/>
</dbReference>
<dbReference type="InterPro" id="IPR009057">
    <property type="entry name" value="Homeodomain-like_sf"/>
</dbReference>
<dbReference type="Gene3D" id="1.10.10.60">
    <property type="entry name" value="Homeodomain-like"/>
    <property type="match status" value="2"/>
</dbReference>
<evidence type="ECO:0000256" key="5">
    <source>
        <dbReference type="ARBA" id="ARBA00023163"/>
    </source>
</evidence>
<dbReference type="PANTHER" id="PTHR47994:SF5">
    <property type="entry name" value="F14D16.11-RELATED"/>
    <property type="match status" value="1"/>
</dbReference>
<dbReference type="PROSITE" id="PS50090">
    <property type="entry name" value="MYB_LIKE"/>
    <property type="match status" value="2"/>
</dbReference>
<keyword evidence="5" id="KW-0804">Transcription</keyword>
<name>A0AAD3XU27_NEPGR</name>
<dbReference type="PROSITE" id="PS51294">
    <property type="entry name" value="HTH_MYB"/>
    <property type="match status" value="2"/>
</dbReference>
<dbReference type="InterPro" id="IPR015495">
    <property type="entry name" value="Myb_TF_plants"/>
</dbReference>
<evidence type="ECO:0000313" key="12">
    <source>
        <dbReference type="EMBL" id="GMH16365.1"/>
    </source>
</evidence>
<proteinExistence type="predicted"/>
<dbReference type="Gene3D" id="3.40.470.10">
    <property type="entry name" value="Uracil-DNA glycosylase-like domain"/>
    <property type="match status" value="1"/>
</dbReference>
<dbReference type="Proteomes" id="UP001279734">
    <property type="component" value="Unassembled WGS sequence"/>
</dbReference>
<dbReference type="Pfam" id="PF00249">
    <property type="entry name" value="Myb_DNA-binding"/>
    <property type="match status" value="2"/>
</dbReference>
<dbReference type="Pfam" id="PF00076">
    <property type="entry name" value="RRM_1"/>
    <property type="match status" value="1"/>
</dbReference>
<protein>
    <submittedName>
        <fullName evidence="12">Uncharacterized protein</fullName>
    </submittedName>
</protein>
<dbReference type="AlphaFoldDB" id="A0AAD3XU27"/>
<keyword evidence="6" id="KW-0539">Nucleus</keyword>
<feature type="region of interest" description="Disordered" evidence="8">
    <location>
        <begin position="149"/>
        <end position="213"/>
    </location>
</feature>
<feature type="domain" description="RRM" evidence="10">
    <location>
        <begin position="474"/>
        <end position="536"/>
    </location>
</feature>
<organism evidence="12 13">
    <name type="scientific">Nepenthes gracilis</name>
    <name type="common">Slender pitcher plant</name>
    <dbReference type="NCBI Taxonomy" id="150966"/>
    <lineage>
        <taxon>Eukaryota</taxon>
        <taxon>Viridiplantae</taxon>
        <taxon>Streptophyta</taxon>
        <taxon>Embryophyta</taxon>
        <taxon>Tracheophyta</taxon>
        <taxon>Spermatophyta</taxon>
        <taxon>Magnoliopsida</taxon>
        <taxon>eudicotyledons</taxon>
        <taxon>Gunneridae</taxon>
        <taxon>Pentapetalae</taxon>
        <taxon>Caryophyllales</taxon>
        <taxon>Nepenthaceae</taxon>
        <taxon>Nepenthes</taxon>
    </lineage>
</organism>
<dbReference type="PANTHER" id="PTHR47994">
    <property type="entry name" value="F14D16.11-RELATED"/>
    <property type="match status" value="1"/>
</dbReference>
<sequence length="536" mass="60227">MGRSPCCERAHTNKGAWTKEEDDRLIAYIKAHGEGCWRSLPKAAGLLRCGKSCRLRWINYLRPDLKRGNFTKEEDELIIKLHSLLGNKWSLIAGRLPGRTDNEIKNYWNTHIKRKLLSWGIDPATHGPLSSEASPAADATAIAFTAADHPKQEATAEKIMEVSDPNDDKNPGREDRERCPDLNLELRISPPNYQHQPEALKTGGRRRNSSNSRSSSILCFTCSMGLTNRQECTCDNRSSTVDSNINIDYHDFLGLRTGADISGIPTEEKLQESVEMDDFQGALPPNHKLLLKSINLPASRLARHLFGLYGHVQRMTSSAVKYYTQPRGFSRKKRIHIVFLMPTDLTSKLVHDGLNTSRKKQMLAANGMQMRNLHCPAQLLVGYTRKVQFSLGQLAVFNVPAEVTIWDGSQGFPYFERHGQGYVKDPYHGPGRVIGLAFFVPKGVKIRSSLVNVFNAYSLLQVKYADDELERLDHKLFVGMLPKNVTESEVSALPSQYGTINKLQILRGSQQTCKACSFLKYETKDQALAALEKWTA</sequence>
<evidence type="ECO:0000259" key="10">
    <source>
        <dbReference type="PROSITE" id="PS50102"/>
    </source>
</evidence>
<evidence type="ECO:0000256" key="7">
    <source>
        <dbReference type="PROSITE-ProRule" id="PRU00176"/>
    </source>
</evidence>
<keyword evidence="13" id="KW-1185">Reference proteome</keyword>
<dbReference type="SMART" id="SM00717">
    <property type="entry name" value="SANT"/>
    <property type="match status" value="2"/>
</dbReference>
<dbReference type="InterPro" id="IPR035979">
    <property type="entry name" value="RBD_domain_sf"/>
</dbReference>
<dbReference type="InterPro" id="IPR001005">
    <property type="entry name" value="SANT/Myb"/>
</dbReference>
<evidence type="ECO:0000256" key="8">
    <source>
        <dbReference type="SAM" id="MobiDB-lite"/>
    </source>
</evidence>
<dbReference type="FunFam" id="1.10.10.60:FF:000001">
    <property type="entry name" value="MYB-related transcription factor"/>
    <property type="match status" value="1"/>
</dbReference>
<dbReference type="CDD" id="cd00167">
    <property type="entry name" value="SANT"/>
    <property type="match status" value="2"/>
</dbReference>
<gene>
    <name evidence="12" type="ORF">Nepgr_018206</name>
</gene>
<keyword evidence="3" id="KW-0805">Transcription regulation</keyword>
<dbReference type="InterPro" id="IPR012677">
    <property type="entry name" value="Nucleotide-bd_a/b_plait_sf"/>
</dbReference>
<evidence type="ECO:0000313" key="13">
    <source>
        <dbReference type="Proteomes" id="UP001279734"/>
    </source>
</evidence>
<comment type="caution">
    <text evidence="12">The sequence shown here is derived from an EMBL/GenBank/DDBJ whole genome shotgun (WGS) entry which is preliminary data.</text>
</comment>
<evidence type="ECO:0000256" key="3">
    <source>
        <dbReference type="ARBA" id="ARBA00023015"/>
    </source>
</evidence>
<dbReference type="GO" id="GO:0003723">
    <property type="term" value="F:RNA binding"/>
    <property type="evidence" value="ECO:0007669"/>
    <property type="project" value="UniProtKB-UniRule"/>
</dbReference>
<dbReference type="FunFam" id="1.10.10.60:FF:000157">
    <property type="entry name" value="Myb transcription factor"/>
    <property type="match status" value="1"/>
</dbReference>
<evidence type="ECO:0000256" key="4">
    <source>
        <dbReference type="ARBA" id="ARBA00023125"/>
    </source>
</evidence>
<evidence type="ECO:0000259" key="11">
    <source>
        <dbReference type="PROSITE" id="PS51294"/>
    </source>
</evidence>